<dbReference type="InterPro" id="IPR005158">
    <property type="entry name" value="BTAD"/>
</dbReference>
<gene>
    <name evidence="8" type="ORF">V1Y59_16240</name>
</gene>
<dbReference type="SMART" id="SM01043">
    <property type="entry name" value="BTAD"/>
    <property type="match status" value="1"/>
</dbReference>
<dbReference type="Gene3D" id="1.10.10.10">
    <property type="entry name" value="Winged helix-like DNA-binding domain superfamily/Winged helix DNA-binding domain"/>
    <property type="match status" value="1"/>
</dbReference>
<feature type="domain" description="OmpR/PhoB-type" evidence="7">
    <location>
        <begin position="1"/>
        <end position="100"/>
    </location>
</feature>
<keyword evidence="2" id="KW-0805">Transcription regulation</keyword>
<evidence type="ECO:0000256" key="2">
    <source>
        <dbReference type="ARBA" id="ARBA00023015"/>
    </source>
</evidence>
<dbReference type="Gene3D" id="1.25.40.10">
    <property type="entry name" value="Tetratricopeptide repeat domain"/>
    <property type="match status" value="1"/>
</dbReference>
<feature type="DNA-binding region" description="OmpR/PhoB-type" evidence="5">
    <location>
        <begin position="1"/>
        <end position="100"/>
    </location>
</feature>
<evidence type="ECO:0000313" key="8">
    <source>
        <dbReference type="EMBL" id="MEE4024637.1"/>
    </source>
</evidence>
<sequence length="1079" mass="116683">MARLAYTVLGGLGAQIDSEPAELGTRKQRAVLAQLILAAGTQVSVDRLIEGIWGASAPDRADVSVQAYISGLRKALEPGRKPRAPSSVLVTRGAGYALVADDDQVDARRLTRVIADAHTQHRRGDSAEAAVQLRAALDGYRPLLPEFEGLAFRDEAAALLDRTIAEALEFSYEVRLALGEHRALVPELEQAVRRSPLDEGLWVLLATARYRLGRQSDALAAIADARRILADEIGVDPGPRLRDLERDILDHAPDLVLPDGTEHRTPRLVGPGDPVTASPTAPNALAQSPRGDSTAITGPDARSPEDAAGTATGSLIGRTDELSVLHRAVLASLQGPGGVVIVEGDPGAGKSALIEEAARRAAAAADLKVLWGRCVEDAAAPSMWPWVQILGTVLPDLAPEDRAALLDNDLGRLVTHDTTVIPPPREMPDATARFRFYDQAANILAGVAERHLLIIVLDDVQWADSASLELFAHMAARRTPGVTFFASLRTRTRRQAVGNALATVSRLPEHRRIEVGPLTDDDISAMVRRETGDWPTPGTVASISHRTRGNAFFVRELARILADRGSIDDRSVPAGVRDVVRERLGPLPPATVELLELAALIGSRVDLSLLAAAAGRPIDETLEALEPADAAGLIGAEPDDPFAFRFDHDLIREAIAGRISTSRACRLHLAVADQLEGDPTAGATTQRATHLFSAGPLADRARTARALVEAGRIALRSYSFDTATRWLADAARLARGIDDRDLELQAITTLIASDVARNGYFAADRELLRRARELGEADADDALLARLDYARFAAHSQIADIRGAHRHADELAARARQSDNPVVKHLGMQATGIDLFDRGHIGQALRVLETYAPIDRAVSGLQLDQLMIGQGFRAVAATLSEGPAVGRELFEQIDTGPDEPMSYLGTAIFAVTGAALIGDVDWAREVGERLVRSSAHNALEYLRTGGERMYWWARAVGDSPDEALDHIERLHDPRQEQRTGIGLWWALYAEALVAAGRFEDVPVLLEHAQVFAERTGQRYPDAHRLLVCAEFQHATQHPATTVRDTLREARRVAARQEAHALRARIDSFATDHGYPDLAR</sequence>
<evidence type="ECO:0000256" key="3">
    <source>
        <dbReference type="ARBA" id="ARBA00023125"/>
    </source>
</evidence>
<dbReference type="PANTHER" id="PTHR35807:SF1">
    <property type="entry name" value="TRANSCRIPTIONAL REGULATOR REDD"/>
    <property type="match status" value="1"/>
</dbReference>
<dbReference type="Pfam" id="PF03704">
    <property type="entry name" value="BTAD"/>
    <property type="match status" value="1"/>
</dbReference>
<dbReference type="EMBL" id="JAZDUE010000013">
    <property type="protein sequence ID" value="MEE4024637.1"/>
    <property type="molecule type" value="Genomic_DNA"/>
</dbReference>
<evidence type="ECO:0000259" key="7">
    <source>
        <dbReference type="PROSITE" id="PS51755"/>
    </source>
</evidence>
<dbReference type="Proteomes" id="UP001335729">
    <property type="component" value="Unassembled WGS sequence"/>
</dbReference>
<evidence type="ECO:0000256" key="6">
    <source>
        <dbReference type="SAM" id="MobiDB-lite"/>
    </source>
</evidence>
<dbReference type="SUPFAM" id="SSF48452">
    <property type="entry name" value="TPR-like"/>
    <property type="match status" value="1"/>
</dbReference>
<name>A0ABU7MWF0_9ACTN</name>
<protein>
    <submittedName>
        <fullName evidence="8">BTAD domain-containing putative transcriptional regulator</fullName>
    </submittedName>
</protein>
<dbReference type="PROSITE" id="PS51755">
    <property type="entry name" value="OMPR_PHOB"/>
    <property type="match status" value="1"/>
</dbReference>
<dbReference type="InterPro" id="IPR001867">
    <property type="entry name" value="OmpR/PhoB-type_DNA-bd"/>
</dbReference>
<dbReference type="Pfam" id="PF13191">
    <property type="entry name" value="AAA_16"/>
    <property type="match status" value="1"/>
</dbReference>
<evidence type="ECO:0000256" key="4">
    <source>
        <dbReference type="ARBA" id="ARBA00023163"/>
    </source>
</evidence>
<dbReference type="SUPFAM" id="SSF46894">
    <property type="entry name" value="C-terminal effector domain of the bipartite response regulators"/>
    <property type="match status" value="1"/>
</dbReference>
<dbReference type="SMART" id="SM00862">
    <property type="entry name" value="Trans_reg_C"/>
    <property type="match status" value="1"/>
</dbReference>
<organism evidence="8 9">
    <name type="scientific">Gordonia prachuapensis</name>
    <dbReference type="NCBI Taxonomy" id="3115651"/>
    <lineage>
        <taxon>Bacteria</taxon>
        <taxon>Bacillati</taxon>
        <taxon>Actinomycetota</taxon>
        <taxon>Actinomycetes</taxon>
        <taxon>Mycobacteriales</taxon>
        <taxon>Gordoniaceae</taxon>
        <taxon>Gordonia</taxon>
    </lineage>
</organism>
<comment type="similarity">
    <text evidence="1">Belongs to the AfsR/DnrI/RedD regulatory family.</text>
</comment>
<dbReference type="InterPro" id="IPR036388">
    <property type="entry name" value="WH-like_DNA-bd_sf"/>
</dbReference>
<dbReference type="SUPFAM" id="SSF52540">
    <property type="entry name" value="P-loop containing nucleoside triphosphate hydrolases"/>
    <property type="match status" value="1"/>
</dbReference>
<evidence type="ECO:0000256" key="5">
    <source>
        <dbReference type="PROSITE-ProRule" id="PRU01091"/>
    </source>
</evidence>
<dbReference type="InterPro" id="IPR027417">
    <property type="entry name" value="P-loop_NTPase"/>
</dbReference>
<proteinExistence type="inferred from homology"/>
<dbReference type="InterPro" id="IPR011990">
    <property type="entry name" value="TPR-like_helical_dom_sf"/>
</dbReference>
<dbReference type="PANTHER" id="PTHR35807">
    <property type="entry name" value="TRANSCRIPTIONAL REGULATOR REDD-RELATED"/>
    <property type="match status" value="1"/>
</dbReference>
<accession>A0ABU7MWF0</accession>
<feature type="region of interest" description="Disordered" evidence="6">
    <location>
        <begin position="254"/>
        <end position="312"/>
    </location>
</feature>
<evidence type="ECO:0000256" key="1">
    <source>
        <dbReference type="ARBA" id="ARBA00005820"/>
    </source>
</evidence>
<keyword evidence="3 5" id="KW-0238">DNA-binding</keyword>
<keyword evidence="9" id="KW-1185">Reference proteome</keyword>
<dbReference type="InterPro" id="IPR016032">
    <property type="entry name" value="Sig_transdc_resp-reg_C-effctor"/>
</dbReference>
<comment type="caution">
    <text evidence="8">The sequence shown here is derived from an EMBL/GenBank/DDBJ whole genome shotgun (WGS) entry which is preliminary data.</text>
</comment>
<reference evidence="8 9" key="1">
    <citation type="submission" date="2024-01" db="EMBL/GenBank/DDBJ databases">
        <title>Draft genome sequence of Gordonia sp. PKS22-38.</title>
        <authorList>
            <person name="Suphannarot A."/>
            <person name="Mingma R."/>
        </authorList>
    </citation>
    <scope>NUCLEOTIDE SEQUENCE [LARGE SCALE GENOMIC DNA]</scope>
    <source>
        <strain evidence="8 9">PKS22-38</strain>
    </source>
</reference>
<keyword evidence="4" id="KW-0804">Transcription</keyword>
<dbReference type="CDD" id="cd15831">
    <property type="entry name" value="BTAD"/>
    <property type="match status" value="1"/>
</dbReference>
<dbReference type="Pfam" id="PF00486">
    <property type="entry name" value="Trans_reg_C"/>
    <property type="match status" value="1"/>
</dbReference>
<dbReference type="InterPro" id="IPR041664">
    <property type="entry name" value="AAA_16"/>
</dbReference>
<evidence type="ECO:0000313" key="9">
    <source>
        <dbReference type="Proteomes" id="UP001335729"/>
    </source>
</evidence>
<dbReference type="InterPro" id="IPR051677">
    <property type="entry name" value="AfsR-DnrI-RedD_regulator"/>
</dbReference>